<dbReference type="AlphaFoldDB" id="A0A5B8V4P6"/>
<dbReference type="RefSeq" id="WP_147188164.1">
    <property type="nucleotide sequence ID" value="NZ_CP042435.1"/>
</dbReference>
<keyword evidence="3" id="KW-1185">Reference proteome</keyword>
<accession>A0A5B8V4P6</accession>
<feature type="transmembrane region" description="Helical" evidence="1">
    <location>
        <begin position="111"/>
        <end position="134"/>
    </location>
</feature>
<evidence type="ECO:0000313" key="3">
    <source>
        <dbReference type="Proteomes" id="UP000321533"/>
    </source>
</evidence>
<protein>
    <submittedName>
        <fullName evidence="2">Uncharacterized protein</fullName>
    </submittedName>
</protein>
<reference evidence="2 3" key="1">
    <citation type="journal article" date="2016" name="Int. J. Syst. Evol. Microbiol.">
        <title>Panacibacter ginsenosidivorans gen. nov., sp. nov., with ginsenoside converting activity isolated from soil of a ginseng field.</title>
        <authorList>
            <person name="Siddiqi M.Z."/>
            <person name="Muhammad Shafi S."/>
            <person name="Choi K.D."/>
            <person name="Im W.T."/>
        </authorList>
    </citation>
    <scope>NUCLEOTIDE SEQUENCE [LARGE SCALE GENOMIC DNA]</scope>
    <source>
        <strain evidence="2 3">Gsoil1550</strain>
    </source>
</reference>
<gene>
    <name evidence="2" type="ORF">FRZ67_03245</name>
</gene>
<proteinExistence type="predicted"/>
<dbReference type="KEGG" id="pgin:FRZ67_03245"/>
<name>A0A5B8V4P6_9BACT</name>
<dbReference type="Proteomes" id="UP000321533">
    <property type="component" value="Chromosome"/>
</dbReference>
<keyword evidence="1" id="KW-1133">Transmembrane helix</keyword>
<feature type="transmembrane region" description="Helical" evidence="1">
    <location>
        <begin position="79"/>
        <end position="99"/>
    </location>
</feature>
<keyword evidence="1" id="KW-0472">Membrane</keyword>
<sequence length="141" mass="15874">MNYDYQQTDFSKALMAGLFAGIVATLANLGYDFFYRDITGFQLSQIINVASIIIASTLLLTIAGIGFYFFKHNIKKGGIIYRLIFFVLTFLCVYLSVHVQRSTDPIVSNEFRGLLTGIVIILGGLAVFFIPYLFDHDEIYS</sequence>
<organism evidence="2 3">
    <name type="scientific">Panacibacter ginsenosidivorans</name>
    <dbReference type="NCBI Taxonomy" id="1813871"/>
    <lineage>
        <taxon>Bacteria</taxon>
        <taxon>Pseudomonadati</taxon>
        <taxon>Bacteroidota</taxon>
        <taxon>Chitinophagia</taxon>
        <taxon>Chitinophagales</taxon>
        <taxon>Chitinophagaceae</taxon>
        <taxon>Panacibacter</taxon>
    </lineage>
</organism>
<dbReference type="OrthoDB" id="665804at2"/>
<evidence type="ECO:0000313" key="2">
    <source>
        <dbReference type="EMBL" id="QEC66364.1"/>
    </source>
</evidence>
<keyword evidence="1" id="KW-0812">Transmembrane</keyword>
<dbReference type="EMBL" id="CP042435">
    <property type="protein sequence ID" value="QEC66364.1"/>
    <property type="molecule type" value="Genomic_DNA"/>
</dbReference>
<evidence type="ECO:0000256" key="1">
    <source>
        <dbReference type="SAM" id="Phobius"/>
    </source>
</evidence>
<feature type="transmembrane region" description="Helical" evidence="1">
    <location>
        <begin position="12"/>
        <end position="34"/>
    </location>
</feature>
<feature type="transmembrane region" description="Helical" evidence="1">
    <location>
        <begin position="46"/>
        <end position="70"/>
    </location>
</feature>